<dbReference type="PANTHER" id="PTHR33099:SF14">
    <property type="entry name" value="PROLYL 4-HYDROXYLASE ALPHA SUBUNIT FE(2+) 2OG DIOXYGENASE DOMAIN-CONTAINING PROTEIN"/>
    <property type="match status" value="1"/>
</dbReference>
<evidence type="ECO:0000259" key="1">
    <source>
        <dbReference type="Pfam" id="PF13640"/>
    </source>
</evidence>
<accession>A0A4Y9ZWL8</accession>
<protein>
    <recommendedName>
        <fullName evidence="1">Prolyl 4-hydroxylase alpha subunit Fe(2+) 2OG dioxygenase domain-containing protein</fullName>
    </recommendedName>
</protein>
<sequence length="888" mass="99563">MSQPAALDDALKPLTDAIVNRPPYVSGTLALPLDWFNLFYKKANGARHLNFTTATEAELSELAAACQVATFGKNKEDVLDESYRKAGKMDVEHFSNPIVPERTAVMQAIRDELLHGEDSPRPIRVELYKLNVYSGFFTLADRWRRSDDLSQGEGSFFKAHVDTPRSEAMFGSLVLVFPTQHEGGTLIIRHKGREWTFDSARAVGEQSTPSAGFIALHSDVEHEVSLVRSGHRVTLTYNLYFDDVHAESEETAKSGTKLVSVIPSHEPMFNQTLGVMLRDSSFLPDDGLLGFGLQHKYPIQESLEHVHKLLKGSDAVVWRAFENLSLKPTLYFCYEGEDCYKTSRGSYSSYKERVIFRQLPDLDLNGEEEFMMPRLKETTGLVIIQRKPDRARDGLEDLQPDVEPVVPVSDDALMVGDNQKASLFIKDFGESTRSVQATCLRDNALEPKWANKAMTAFDDTCPADLIPLRDAIVDKPPYVSGTMTLPSDCFELWYSADDATRRVDLTSASEAQLDALASACDPATFGVDRKDVLDESYRKAGKMDTEHFRTSIVPERTKLVNVIRDELLEGEDSARPIRIELYKLNLYGKGSFFKAHVDTPRSKSMFGSLVLVFPTNHEGGALVLRHRSEQWIFDSAEAVAKQSEPSIGFITFFSDVEHEVSMVNSGHRVTLTYNLYWDDIAEPGATVKAPTAVPANEALFRDALAKLLRDPTFLPDGGRFGFGLCHVYPIKDSINHVHKLLKGSDAVVWRICQRFGMRPKIFLVYEGSADYGVEERVILSDLPSFGNGDDGMEYENLIDRLKEQHKAIVIGRRKTSARYRGEDEADMTMNMDDDVHYVNWVTEPKSKTAHKEAYIAMGNQAILDCAYGSVCLLVQCRSWEKRANTSSS</sequence>
<dbReference type="AlphaFoldDB" id="A0A4Y9ZWL8"/>
<feature type="domain" description="Prolyl 4-hydroxylase alpha subunit Fe(2+) 2OG dioxygenase" evidence="1">
    <location>
        <begin position="583"/>
        <end position="675"/>
    </location>
</feature>
<proteinExistence type="predicted"/>
<reference evidence="2 3" key="1">
    <citation type="submission" date="2019-02" db="EMBL/GenBank/DDBJ databases">
        <title>Genome sequencing of the rare red list fungi Hericium alpestre (H. flagellum).</title>
        <authorList>
            <person name="Buettner E."/>
            <person name="Kellner H."/>
        </authorList>
    </citation>
    <scope>NUCLEOTIDE SEQUENCE [LARGE SCALE GENOMIC DNA]</scope>
    <source>
        <strain evidence="2 3">DSM 108284</strain>
    </source>
</reference>
<evidence type="ECO:0000313" key="2">
    <source>
        <dbReference type="EMBL" id="TFY78975.1"/>
    </source>
</evidence>
<organism evidence="2 3">
    <name type="scientific">Hericium alpestre</name>
    <dbReference type="NCBI Taxonomy" id="135208"/>
    <lineage>
        <taxon>Eukaryota</taxon>
        <taxon>Fungi</taxon>
        <taxon>Dikarya</taxon>
        <taxon>Basidiomycota</taxon>
        <taxon>Agaricomycotina</taxon>
        <taxon>Agaricomycetes</taxon>
        <taxon>Russulales</taxon>
        <taxon>Hericiaceae</taxon>
        <taxon>Hericium</taxon>
    </lineage>
</organism>
<dbReference type="OrthoDB" id="27483at2759"/>
<dbReference type="EMBL" id="SFCI01000582">
    <property type="protein sequence ID" value="TFY78975.1"/>
    <property type="molecule type" value="Genomic_DNA"/>
</dbReference>
<dbReference type="Proteomes" id="UP000298061">
    <property type="component" value="Unassembled WGS sequence"/>
</dbReference>
<dbReference type="Pfam" id="PF13640">
    <property type="entry name" value="2OG-FeII_Oxy_3"/>
    <property type="match status" value="1"/>
</dbReference>
<keyword evidence="3" id="KW-1185">Reference proteome</keyword>
<dbReference type="InterPro" id="IPR044862">
    <property type="entry name" value="Pro_4_hyd_alph_FE2OG_OXY"/>
</dbReference>
<dbReference type="PANTHER" id="PTHR33099">
    <property type="entry name" value="FE2OG DIOXYGENASE DOMAIN-CONTAINING PROTEIN"/>
    <property type="match status" value="1"/>
</dbReference>
<dbReference type="Gene3D" id="2.60.120.620">
    <property type="entry name" value="q2cbj1_9rhob like domain"/>
    <property type="match status" value="2"/>
</dbReference>
<evidence type="ECO:0000313" key="3">
    <source>
        <dbReference type="Proteomes" id="UP000298061"/>
    </source>
</evidence>
<comment type="caution">
    <text evidence="2">The sequence shown here is derived from an EMBL/GenBank/DDBJ whole genome shotgun (WGS) entry which is preliminary data.</text>
</comment>
<name>A0A4Y9ZWL8_9AGAM</name>
<dbReference type="STRING" id="135208.A0A4Y9ZWL8"/>
<gene>
    <name evidence="2" type="ORF">EWM64_g5037</name>
</gene>